<evidence type="ECO:0000313" key="2">
    <source>
        <dbReference type="EMBL" id="NEZ59656.1"/>
    </source>
</evidence>
<gene>
    <name evidence="2" type="ORF">DXZ20_29255</name>
</gene>
<dbReference type="RefSeq" id="WP_163702556.1">
    <property type="nucleotide sequence ID" value="NZ_QXHD01000004.1"/>
</dbReference>
<keyword evidence="3" id="KW-1185">Reference proteome</keyword>
<proteinExistence type="predicted"/>
<reference evidence="2 3" key="1">
    <citation type="journal article" date="2020" name="Microb. Ecol.">
        <title>Ecogenomics of the Marine Benthic Filamentous Cyanobacterium Adonisia.</title>
        <authorList>
            <person name="Walter J.M."/>
            <person name="Coutinho F.H."/>
            <person name="Leomil L."/>
            <person name="Hargreaves P.I."/>
            <person name="Campeao M.E."/>
            <person name="Vieira V.V."/>
            <person name="Silva B.S."/>
            <person name="Fistarol G.O."/>
            <person name="Salomon P.S."/>
            <person name="Sawabe T."/>
            <person name="Mino S."/>
            <person name="Hosokawa M."/>
            <person name="Miyashita H."/>
            <person name="Maruyama F."/>
            <person name="van Verk M.C."/>
            <person name="Dutilh B.E."/>
            <person name="Thompson C.C."/>
            <person name="Thompson F.L."/>
        </authorList>
    </citation>
    <scope>NUCLEOTIDE SEQUENCE [LARGE SCALE GENOMIC DNA]</scope>
    <source>
        <strain evidence="2 3">CCMR0081</strain>
    </source>
</reference>
<feature type="compositionally biased region" description="Low complexity" evidence="1">
    <location>
        <begin position="36"/>
        <end position="50"/>
    </location>
</feature>
<dbReference type="Proteomes" id="UP000481033">
    <property type="component" value="Unassembled WGS sequence"/>
</dbReference>
<dbReference type="EMBL" id="QXHD01000004">
    <property type="protein sequence ID" value="NEZ59656.1"/>
    <property type="molecule type" value="Genomic_DNA"/>
</dbReference>
<sequence>MIFSLPLSVKGAVTTVYLLSLIISLLGCQTASTNDSSPEVAVSESPSPVATDSAMTTQAIQLNGKITEVMESWPLQLVVETADNQKYYVQLLEETQVTAGSNSSDANQLSPGQNVQINGTVASQPTGVIAESIEIQSDI</sequence>
<name>A0A6M0RU16_9CYAN</name>
<dbReference type="AlphaFoldDB" id="A0A6M0RU16"/>
<comment type="caution">
    <text evidence="2">The sequence shown here is derived from an EMBL/GenBank/DDBJ whole genome shotgun (WGS) entry which is preliminary data.</text>
</comment>
<protein>
    <recommendedName>
        <fullName evidence="4">DUF5666 domain-containing protein</fullName>
    </recommendedName>
</protein>
<organism evidence="2 3">
    <name type="scientific">Adonisia turfae CCMR0081</name>
    <dbReference type="NCBI Taxonomy" id="2292702"/>
    <lineage>
        <taxon>Bacteria</taxon>
        <taxon>Bacillati</taxon>
        <taxon>Cyanobacteriota</taxon>
        <taxon>Adonisia</taxon>
        <taxon>Adonisia turfae</taxon>
    </lineage>
</organism>
<accession>A0A6M0RU16</accession>
<feature type="region of interest" description="Disordered" evidence="1">
    <location>
        <begin position="34"/>
        <end position="53"/>
    </location>
</feature>
<evidence type="ECO:0008006" key="4">
    <source>
        <dbReference type="Google" id="ProtNLM"/>
    </source>
</evidence>
<evidence type="ECO:0000256" key="1">
    <source>
        <dbReference type="SAM" id="MobiDB-lite"/>
    </source>
</evidence>
<evidence type="ECO:0000313" key="3">
    <source>
        <dbReference type="Proteomes" id="UP000481033"/>
    </source>
</evidence>